<dbReference type="RefSeq" id="WP_284012600.1">
    <property type="nucleotide sequence ID" value="NZ_CP126156.1"/>
</dbReference>
<feature type="transmembrane region" description="Helical" evidence="2">
    <location>
        <begin position="53"/>
        <end position="74"/>
    </location>
</feature>
<gene>
    <name evidence="3" type="ORF">ACFQRB_04020</name>
</gene>
<keyword evidence="2" id="KW-1133">Transmembrane helix</keyword>
<sequence>MYNVTLLAGGQVRDAMALRVGDAAGTPPAAMAARPTPTPGAAADADAPGETTAAAPGLGVVAVLAALAATLLAVGRRRR</sequence>
<organism evidence="3 4">
    <name type="scientific">Halobaculum litoreum</name>
    <dbReference type="NCBI Taxonomy" id="3031998"/>
    <lineage>
        <taxon>Archaea</taxon>
        <taxon>Methanobacteriati</taxon>
        <taxon>Methanobacteriota</taxon>
        <taxon>Stenosarchaea group</taxon>
        <taxon>Halobacteria</taxon>
        <taxon>Halobacteriales</taxon>
        <taxon>Haloferacaceae</taxon>
        <taxon>Halobaculum</taxon>
    </lineage>
</organism>
<accession>A0ABD5XLB0</accession>
<evidence type="ECO:0000256" key="2">
    <source>
        <dbReference type="SAM" id="Phobius"/>
    </source>
</evidence>
<evidence type="ECO:0000313" key="4">
    <source>
        <dbReference type="Proteomes" id="UP001596368"/>
    </source>
</evidence>
<comment type="caution">
    <text evidence="3">The sequence shown here is derived from an EMBL/GenBank/DDBJ whole genome shotgun (WGS) entry which is preliminary data.</text>
</comment>
<dbReference type="GeneID" id="81122626"/>
<feature type="region of interest" description="Disordered" evidence="1">
    <location>
        <begin position="26"/>
        <end position="49"/>
    </location>
</feature>
<evidence type="ECO:0000256" key="1">
    <source>
        <dbReference type="SAM" id="MobiDB-lite"/>
    </source>
</evidence>
<dbReference type="EMBL" id="JBHSZG010000001">
    <property type="protein sequence ID" value="MFC7135960.1"/>
    <property type="molecule type" value="Genomic_DNA"/>
</dbReference>
<keyword evidence="2" id="KW-0812">Transmembrane</keyword>
<protein>
    <recommendedName>
        <fullName evidence="5">PGF-CTERM protein</fullName>
    </recommendedName>
</protein>
<proteinExistence type="predicted"/>
<dbReference type="AlphaFoldDB" id="A0ABD5XLB0"/>
<evidence type="ECO:0008006" key="5">
    <source>
        <dbReference type="Google" id="ProtNLM"/>
    </source>
</evidence>
<keyword evidence="4" id="KW-1185">Reference proteome</keyword>
<dbReference type="Proteomes" id="UP001596368">
    <property type="component" value="Unassembled WGS sequence"/>
</dbReference>
<reference evidence="3 4" key="1">
    <citation type="journal article" date="2019" name="Int. J. Syst. Evol. Microbiol.">
        <title>The Global Catalogue of Microorganisms (GCM) 10K type strain sequencing project: providing services to taxonomists for standard genome sequencing and annotation.</title>
        <authorList>
            <consortium name="The Broad Institute Genomics Platform"/>
            <consortium name="The Broad Institute Genome Sequencing Center for Infectious Disease"/>
            <person name="Wu L."/>
            <person name="Ma J."/>
        </authorList>
    </citation>
    <scope>NUCLEOTIDE SEQUENCE [LARGE SCALE GENOMIC DNA]</scope>
    <source>
        <strain evidence="3 4">DT92</strain>
    </source>
</reference>
<keyword evidence="2" id="KW-0472">Membrane</keyword>
<evidence type="ECO:0000313" key="3">
    <source>
        <dbReference type="EMBL" id="MFC7135960.1"/>
    </source>
</evidence>
<name>A0ABD5XLB0_9EURY</name>